<dbReference type="RefSeq" id="XP_024724477.1">
    <property type="nucleotide sequence ID" value="XM_024861615.1"/>
</dbReference>
<feature type="compositionally biased region" description="Low complexity" evidence="1">
    <location>
        <begin position="21"/>
        <end position="33"/>
    </location>
</feature>
<dbReference type="PANTHER" id="PTHR43828">
    <property type="entry name" value="ASPARAGINASE"/>
    <property type="match status" value="1"/>
</dbReference>
<keyword evidence="4" id="KW-1185">Reference proteome</keyword>
<sequence length="480" mass="52895">MFSVASLLNPVKPEGRGTRLPSSPSSSVTTSSSYGSPQLPTQSFIKKQKMTKDGAIFTKGKIKGEVNFPPFELLDEETMRELRRFEIYPLGKVREYCRHIPYNSEKKSFLEKTGRESFEVFQYTFKVPGDDKEYTVMWDYNIGLVRITPFFKCCKYSKTTPAKMLNMNPGLKEITHSITGGALAAQGYWMPYSCARAVCATFCSHIAGALIPIFGPRFPSQCVPPEAPEHGRMIIDNSLVVAATAEAETFRQQYSSFTPKSTPRTSYSPQHSIKHEPMRVTPPTLERRLRLKRTFGESPYGTSTDTDVDANGSETSSGDGYFCSPGTPASLSSLSHQWNRNMISHSANACINISGPKPLTGPNPWLSAIPRSSGLPDMTMAGTWRNKRRVEEVDADDEGYDGEESAESGRDDKSADEEKTSDGDVSMSGSGVGGAEKKAAWLLMKLSVKDGERGGDILGGTKEKESDEAPRVKRRRATSM</sequence>
<feature type="compositionally biased region" description="Basic and acidic residues" evidence="1">
    <location>
        <begin position="407"/>
        <end position="422"/>
    </location>
</feature>
<evidence type="ECO:0000313" key="3">
    <source>
        <dbReference type="EMBL" id="PSS25878.1"/>
    </source>
</evidence>
<feature type="region of interest" description="Disordered" evidence="1">
    <location>
        <begin position="377"/>
        <end position="434"/>
    </location>
</feature>
<feature type="domain" description="HTH APSES-type" evidence="2">
    <location>
        <begin position="107"/>
        <end position="225"/>
    </location>
</feature>
<dbReference type="GeneID" id="36569696"/>
<feature type="region of interest" description="Disordered" evidence="1">
    <location>
        <begin position="451"/>
        <end position="480"/>
    </location>
</feature>
<proteinExistence type="predicted"/>
<reference evidence="3 4" key="1">
    <citation type="journal article" date="2018" name="New Phytol.">
        <title>Comparative genomics and transcriptomics depict ericoid mycorrhizal fungi as versatile saprotrophs and plant mutualists.</title>
        <authorList>
            <person name="Martino E."/>
            <person name="Morin E."/>
            <person name="Grelet G.A."/>
            <person name="Kuo A."/>
            <person name="Kohler A."/>
            <person name="Daghino S."/>
            <person name="Barry K.W."/>
            <person name="Cichocki N."/>
            <person name="Clum A."/>
            <person name="Dockter R.B."/>
            <person name="Hainaut M."/>
            <person name="Kuo R.C."/>
            <person name="LaButti K."/>
            <person name="Lindahl B.D."/>
            <person name="Lindquist E.A."/>
            <person name="Lipzen A."/>
            <person name="Khouja H.R."/>
            <person name="Magnuson J."/>
            <person name="Murat C."/>
            <person name="Ohm R.A."/>
            <person name="Singer S.W."/>
            <person name="Spatafora J.W."/>
            <person name="Wang M."/>
            <person name="Veneault-Fourrey C."/>
            <person name="Henrissat B."/>
            <person name="Grigoriev I.V."/>
            <person name="Martin F.M."/>
            <person name="Perotto S."/>
        </authorList>
    </citation>
    <scope>NUCLEOTIDE SEQUENCE [LARGE SCALE GENOMIC DNA]</scope>
    <source>
        <strain evidence="3 4">ATCC 22711</strain>
    </source>
</reference>
<dbReference type="OrthoDB" id="5562739at2759"/>
<dbReference type="InParanoid" id="A0A2T3BC54"/>
<dbReference type="GO" id="GO:0000981">
    <property type="term" value="F:DNA-binding transcription factor activity, RNA polymerase II-specific"/>
    <property type="evidence" value="ECO:0007669"/>
    <property type="project" value="UniProtKB-ARBA"/>
</dbReference>
<feature type="compositionally biased region" description="Acidic residues" evidence="1">
    <location>
        <begin position="393"/>
        <end position="406"/>
    </location>
</feature>
<dbReference type="STRING" id="857342.A0A2T3BC54"/>
<dbReference type="Gene3D" id="3.10.260.10">
    <property type="entry name" value="Transcription regulator HTH, APSES-type DNA-binding domain"/>
    <property type="match status" value="1"/>
</dbReference>
<dbReference type="PROSITE" id="PS51299">
    <property type="entry name" value="HTH_APSES"/>
    <property type="match status" value="1"/>
</dbReference>
<name>A0A2T3BC54_AMORE</name>
<feature type="region of interest" description="Disordered" evidence="1">
    <location>
        <begin position="294"/>
        <end position="317"/>
    </location>
</feature>
<dbReference type="AlphaFoldDB" id="A0A2T3BC54"/>
<feature type="compositionally biased region" description="Basic and acidic residues" evidence="1">
    <location>
        <begin position="451"/>
        <end position="471"/>
    </location>
</feature>
<feature type="compositionally biased region" description="Polar residues" evidence="1">
    <location>
        <begin position="255"/>
        <end position="271"/>
    </location>
</feature>
<evidence type="ECO:0000259" key="2">
    <source>
        <dbReference type="PROSITE" id="PS51299"/>
    </source>
</evidence>
<feature type="region of interest" description="Disordered" evidence="1">
    <location>
        <begin position="1"/>
        <end position="43"/>
    </location>
</feature>
<gene>
    <name evidence="3" type="ORF">M430DRAFT_116008</name>
</gene>
<dbReference type="InterPro" id="IPR051642">
    <property type="entry name" value="SWI6-like"/>
</dbReference>
<feature type="region of interest" description="Disordered" evidence="1">
    <location>
        <begin position="255"/>
        <end position="276"/>
    </location>
</feature>
<dbReference type="InterPro" id="IPR036887">
    <property type="entry name" value="HTH_APSES_sf"/>
</dbReference>
<dbReference type="Proteomes" id="UP000241818">
    <property type="component" value="Unassembled WGS sequence"/>
</dbReference>
<dbReference type="GO" id="GO:0033309">
    <property type="term" value="C:SBF transcription complex"/>
    <property type="evidence" value="ECO:0007669"/>
    <property type="project" value="TreeGrafter"/>
</dbReference>
<feature type="compositionally biased region" description="Polar residues" evidence="1">
    <location>
        <begin position="34"/>
        <end position="43"/>
    </location>
</feature>
<dbReference type="SUPFAM" id="SSF54616">
    <property type="entry name" value="DNA-binding domain of Mlu1-box binding protein MBP1"/>
    <property type="match status" value="1"/>
</dbReference>
<evidence type="ECO:0000256" key="1">
    <source>
        <dbReference type="SAM" id="MobiDB-lite"/>
    </source>
</evidence>
<dbReference type="PANTHER" id="PTHR43828:SF5">
    <property type="entry name" value="TRANSCRIPTIONAL REPRESSOR XBP1"/>
    <property type="match status" value="1"/>
</dbReference>
<evidence type="ECO:0000313" key="4">
    <source>
        <dbReference type="Proteomes" id="UP000241818"/>
    </source>
</evidence>
<dbReference type="InterPro" id="IPR003163">
    <property type="entry name" value="Tscrpt_reg_HTH_APSES-type"/>
</dbReference>
<accession>A0A2T3BC54</accession>
<dbReference type="GO" id="GO:0003677">
    <property type="term" value="F:DNA binding"/>
    <property type="evidence" value="ECO:0007669"/>
    <property type="project" value="InterPro"/>
</dbReference>
<protein>
    <recommendedName>
        <fullName evidence="2">HTH APSES-type domain-containing protein</fullName>
    </recommendedName>
</protein>
<dbReference type="EMBL" id="KZ679007">
    <property type="protein sequence ID" value="PSS25878.1"/>
    <property type="molecule type" value="Genomic_DNA"/>
</dbReference>
<organism evidence="3 4">
    <name type="scientific">Amorphotheca resinae ATCC 22711</name>
    <dbReference type="NCBI Taxonomy" id="857342"/>
    <lineage>
        <taxon>Eukaryota</taxon>
        <taxon>Fungi</taxon>
        <taxon>Dikarya</taxon>
        <taxon>Ascomycota</taxon>
        <taxon>Pezizomycotina</taxon>
        <taxon>Leotiomycetes</taxon>
        <taxon>Helotiales</taxon>
        <taxon>Amorphothecaceae</taxon>
        <taxon>Amorphotheca</taxon>
    </lineage>
</organism>
<dbReference type="GO" id="GO:0030907">
    <property type="term" value="C:MBF transcription complex"/>
    <property type="evidence" value="ECO:0007669"/>
    <property type="project" value="TreeGrafter"/>
</dbReference>